<dbReference type="Gene3D" id="3.20.20.140">
    <property type="entry name" value="Metal-dependent hydrolases"/>
    <property type="match status" value="1"/>
</dbReference>
<gene>
    <name evidence="2" type="ORF">ALOHA_HF4000ANIW141A21ctg1g1</name>
</gene>
<dbReference type="GO" id="GO:0004038">
    <property type="term" value="F:allantoinase activity"/>
    <property type="evidence" value="ECO:0007669"/>
    <property type="project" value="TreeGrafter"/>
</dbReference>
<dbReference type="InterPro" id="IPR011059">
    <property type="entry name" value="Metal-dep_hydrolase_composite"/>
</dbReference>
<feature type="domain" description="Amidohydrolase-related" evidence="1">
    <location>
        <begin position="4"/>
        <end position="83"/>
    </location>
</feature>
<dbReference type="PANTHER" id="PTHR43668:SF2">
    <property type="entry name" value="ALLANTOINASE"/>
    <property type="match status" value="1"/>
</dbReference>
<dbReference type="InterPro" id="IPR006680">
    <property type="entry name" value="Amidohydro-rel"/>
</dbReference>
<dbReference type="AlphaFoldDB" id="B3T558"/>
<dbReference type="Pfam" id="PF01979">
    <property type="entry name" value="Amidohydro_1"/>
    <property type="match status" value="1"/>
</dbReference>
<evidence type="ECO:0000259" key="1">
    <source>
        <dbReference type="Pfam" id="PF01979"/>
    </source>
</evidence>
<reference evidence="2" key="1">
    <citation type="journal article" date="2008" name="ISME J.">
        <title>Genomic patterns of recombination, clonal divergence and environment in marine microbial populations.</title>
        <authorList>
            <person name="Konstantinidis K.T."/>
            <person name="Delong E.F."/>
        </authorList>
    </citation>
    <scope>NUCLEOTIDE SEQUENCE</scope>
</reference>
<protein>
    <recommendedName>
        <fullName evidence="1">Amidohydrolase-related domain-containing protein</fullName>
    </recommendedName>
</protein>
<evidence type="ECO:0000313" key="2">
    <source>
        <dbReference type="EMBL" id="ABZ07717.1"/>
    </source>
</evidence>
<dbReference type="EMBL" id="EU016608">
    <property type="protein sequence ID" value="ABZ07717.1"/>
    <property type="molecule type" value="Genomic_DNA"/>
</dbReference>
<dbReference type="PANTHER" id="PTHR43668">
    <property type="entry name" value="ALLANTOINASE"/>
    <property type="match status" value="1"/>
</dbReference>
<proteinExistence type="predicted"/>
<dbReference type="InterPro" id="IPR050138">
    <property type="entry name" value="DHOase/Allantoinase_Hydrolase"/>
</dbReference>
<accession>B3T558</accession>
<name>B3T558_9ZZZZ</name>
<organism evidence="2">
    <name type="scientific">uncultured marine microorganism HF4000_ANIW141A21</name>
    <dbReference type="NCBI Taxonomy" id="455535"/>
    <lineage>
        <taxon>unclassified sequences</taxon>
        <taxon>environmental samples</taxon>
    </lineage>
</organism>
<dbReference type="GO" id="GO:0006145">
    <property type="term" value="P:purine nucleobase catabolic process"/>
    <property type="evidence" value="ECO:0007669"/>
    <property type="project" value="TreeGrafter"/>
</dbReference>
<sequence length="106" mass="11979">MVYEGDLSLETVVTGFSEAPSMRFGLGKTGKIEEGYEANITIFDPRKDWTVRSEAFLSKAKYSPFEGFRFKGKVYATFIRGRLGYLDENILDPSLGRVIKRNKIGV</sequence>
<dbReference type="SUPFAM" id="SSF51338">
    <property type="entry name" value="Composite domain of metallo-dependent hydrolases"/>
    <property type="match status" value="1"/>
</dbReference>